<evidence type="ECO:0000313" key="1">
    <source>
        <dbReference type="EMBL" id="PMD19699.1"/>
    </source>
</evidence>
<gene>
    <name evidence="1" type="ORF">NA56DRAFT_647006</name>
</gene>
<accession>A0A2J6Q084</accession>
<dbReference type="OrthoDB" id="5392974at2759"/>
<reference evidence="1 2" key="1">
    <citation type="submission" date="2016-05" db="EMBL/GenBank/DDBJ databases">
        <title>A degradative enzymes factory behind the ericoid mycorrhizal symbiosis.</title>
        <authorList>
            <consortium name="DOE Joint Genome Institute"/>
            <person name="Martino E."/>
            <person name="Morin E."/>
            <person name="Grelet G."/>
            <person name="Kuo A."/>
            <person name="Kohler A."/>
            <person name="Daghino S."/>
            <person name="Barry K."/>
            <person name="Choi C."/>
            <person name="Cichocki N."/>
            <person name="Clum A."/>
            <person name="Copeland A."/>
            <person name="Hainaut M."/>
            <person name="Haridas S."/>
            <person name="Labutti K."/>
            <person name="Lindquist E."/>
            <person name="Lipzen A."/>
            <person name="Khouja H.-R."/>
            <person name="Murat C."/>
            <person name="Ohm R."/>
            <person name="Olson A."/>
            <person name="Spatafora J."/>
            <person name="Veneault-Fourrey C."/>
            <person name="Henrissat B."/>
            <person name="Grigoriev I."/>
            <person name="Martin F."/>
            <person name="Perotto S."/>
        </authorList>
    </citation>
    <scope>NUCLEOTIDE SEQUENCE [LARGE SCALE GENOMIC DNA]</scope>
    <source>
        <strain evidence="1 2">UAMH 7357</strain>
    </source>
</reference>
<dbReference type="AlphaFoldDB" id="A0A2J6Q084"/>
<dbReference type="Proteomes" id="UP000235672">
    <property type="component" value="Unassembled WGS sequence"/>
</dbReference>
<dbReference type="EMBL" id="KZ613488">
    <property type="protein sequence ID" value="PMD19699.1"/>
    <property type="molecule type" value="Genomic_DNA"/>
</dbReference>
<name>A0A2J6Q084_9HELO</name>
<organism evidence="1 2">
    <name type="scientific">Hyaloscypha hepaticicola</name>
    <dbReference type="NCBI Taxonomy" id="2082293"/>
    <lineage>
        <taxon>Eukaryota</taxon>
        <taxon>Fungi</taxon>
        <taxon>Dikarya</taxon>
        <taxon>Ascomycota</taxon>
        <taxon>Pezizomycotina</taxon>
        <taxon>Leotiomycetes</taxon>
        <taxon>Helotiales</taxon>
        <taxon>Hyaloscyphaceae</taxon>
        <taxon>Hyaloscypha</taxon>
    </lineage>
</organism>
<protein>
    <submittedName>
        <fullName evidence="1">Uncharacterized protein</fullName>
    </submittedName>
</protein>
<sequence>MSRKAHFMLHEAESWQKKASILVQGIFNLIAQQDQDTSIGIARDSKILAEESKRDSTSMKTLCCCNDDFFARNICCLSILNVNVSMGCGKWFRSQP</sequence>
<proteinExistence type="predicted"/>
<evidence type="ECO:0000313" key="2">
    <source>
        <dbReference type="Proteomes" id="UP000235672"/>
    </source>
</evidence>
<keyword evidence="2" id="KW-1185">Reference proteome</keyword>